<dbReference type="EMBL" id="QSAJ01000019">
    <property type="protein sequence ID" value="RGW52978.1"/>
    <property type="molecule type" value="Genomic_DNA"/>
</dbReference>
<evidence type="ECO:0000259" key="1">
    <source>
        <dbReference type="Pfam" id="PF01266"/>
    </source>
</evidence>
<gene>
    <name evidence="5" type="ORF">DWV67_08700</name>
    <name evidence="4" type="ORF">DWY33_11305</name>
    <name evidence="3" type="ORF">DXD10_11190</name>
</gene>
<dbReference type="Proteomes" id="UP000283652">
    <property type="component" value="Unassembled WGS sequence"/>
</dbReference>
<dbReference type="Pfam" id="PF04324">
    <property type="entry name" value="Fer2_BFD"/>
    <property type="match status" value="1"/>
</dbReference>
<dbReference type="EMBL" id="QSQQ01000014">
    <property type="protein sequence ID" value="RGK46715.1"/>
    <property type="molecule type" value="Genomic_DNA"/>
</dbReference>
<evidence type="ECO:0000313" key="6">
    <source>
        <dbReference type="Proteomes" id="UP000261208"/>
    </source>
</evidence>
<dbReference type="SUPFAM" id="SSF54373">
    <property type="entry name" value="FAD-linked reductases, C-terminal domain"/>
    <property type="match status" value="1"/>
</dbReference>
<feature type="domain" description="FAD dependent oxidoreductase" evidence="1">
    <location>
        <begin position="7"/>
        <end position="359"/>
    </location>
</feature>
<dbReference type="InterPro" id="IPR007419">
    <property type="entry name" value="BFD-like_2Fe2S-bd_dom"/>
</dbReference>
<dbReference type="PROSITE" id="PS51257">
    <property type="entry name" value="PROKAR_LIPOPROTEIN"/>
    <property type="match status" value="1"/>
</dbReference>
<evidence type="ECO:0000313" key="5">
    <source>
        <dbReference type="EMBL" id="RGW52978.1"/>
    </source>
</evidence>
<comment type="caution">
    <text evidence="5">The sequence shown here is derived from an EMBL/GenBank/DDBJ whole genome shotgun (WGS) entry which is preliminary data.</text>
</comment>
<dbReference type="Gene3D" id="3.30.9.10">
    <property type="entry name" value="D-Amino Acid Oxidase, subunit A, domain 2"/>
    <property type="match status" value="1"/>
</dbReference>
<dbReference type="InterPro" id="IPR052745">
    <property type="entry name" value="G3P_Oxidase/Oxidoreductase"/>
</dbReference>
<name>A0A395XK74_9FIRM</name>
<dbReference type="PANTHER" id="PTHR42720:SF1">
    <property type="entry name" value="GLYCEROL 3-PHOSPHATE OXIDASE"/>
    <property type="match status" value="1"/>
</dbReference>
<evidence type="ECO:0000313" key="4">
    <source>
        <dbReference type="EMBL" id="RGR57612.1"/>
    </source>
</evidence>
<dbReference type="CDD" id="cd19946">
    <property type="entry name" value="GlpA-like_Fer2_BFD-like"/>
    <property type="match status" value="1"/>
</dbReference>
<dbReference type="RefSeq" id="WP_117650257.1">
    <property type="nucleotide sequence ID" value="NZ_QRUK01000023.1"/>
</dbReference>
<evidence type="ECO:0000313" key="3">
    <source>
        <dbReference type="EMBL" id="RGK46715.1"/>
    </source>
</evidence>
<dbReference type="InterPro" id="IPR036188">
    <property type="entry name" value="FAD/NAD-bd_sf"/>
</dbReference>
<feature type="domain" description="BFD-like [2Fe-2S]-binding" evidence="2">
    <location>
        <begin position="431"/>
        <end position="484"/>
    </location>
</feature>
<accession>A0A395XK74</accession>
<sequence>MSDLKYDIIIIGAGVSGCAVARELSRYDLNICVLDKESDVCEGTSKANSGIVHAGHDAKPDTLKAKLNVQGNLMMEEMAKKLDFPFKRNGSLVVCQNEEELSKLEELKERGKENGVEGLRILTREEALELEPALADSVYAALYAPTGGIVCPFLMNIAYAENAAINGVKFQFETCVQDIQRCHQVSGFEVITNQGTLYSKYVINAAGVYADEIHNMVSEKKLHITPRRGEYCLLDKNAGTLVSHTIFQVPGEMGKGVLVTPTIHGNLMIGPTADDVPDKEDNATTRAGLDKVLNDSAKSVKGIPTRQVITSFAGLRAHEDGGDFQIEELTDVPGFIDVAGIESPGLTSAPAIGVYVCDLVKKMMEDTDRQINPGDSGNLRSFEVADKHKSSGRLQEKENFIETRKGIVHFTELSLAEQKELIQKDPAYGQVICRCETVTEGEILDAIRRPLGARTLDGVKRRVRAGMGRCQGGFCTPRIMEILSRECGIPLEEICKNNPDSRIIVGTNKDRL</sequence>
<evidence type="ECO:0000313" key="8">
    <source>
        <dbReference type="Proteomes" id="UP000283652"/>
    </source>
</evidence>
<dbReference type="Proteomes" id="UP000261208">
    <property type="component" value="Unassembled WGS sequence"/>
</dbReference>
<evidence type="ECO:0000259" key="2">
    <source>
        <dbReference type="Pfam" id="PF04324"/>
    </source>
</evidence>
<evidence type="ECO:0000313" key="7">
    <source>
        <dbReference type="Proteomes" id="UP000266376"/>
    </source>
</evidence>
<protein>
    <submittedName>
        <fullName evidence="5">FAD/NAD(P)-binding oxidoreductase</fullName>
    </submittedName>
</protein>
<dbReference type="Gene3D" id="3.50.50.60">
    <property type="entry name" value="FAD/NAD(P)-binding domain"/>
    <property type="match status" value="1"/>
</dbReference>
<reference evidence="6 7" key="1">
    <citation type="submission" date="2018-08" db="EMBL/GenBank/DDBJ databases">
        <title>A genome reference for cultivated species of the human gut microbiota.</title>
        <authorList>
            <person name="Zou Y."/>
            <person name="Xue W."/>
            <person name="Luo G."/>
        </authorList>
    </citation>
    <scope>NUCLEOTIDE SEQUENCE [LARGE SCALE GENOMIC DNA]</scope>
    <source>
        <strain evidence="5 7">AF12-11</strain>
        <strain evidence="4 8">AF25-11</strain>
        <strain evidence="3 6">TF11-11</strain>
    </source>
</reference>
<dbReference type="AlphaFoldDB" id="A0A395XK74"/>
<dbReference type="Proteomes" id="UP000266376">
    <property type="component" value="Unassembled WGS sequence"/>
</dbReference>
<proteinExistence type="predicted"/>
<organism evidence="5 7">
    <name type="scientific">Dorea formicigenerans</name>
    <dbReference type="NCBI Taxonomy" id="39486"/>
    <lineage>
        <taxon>Bacteria</taxon>
        <taxon>Bacillati</taxon>
        <taxon>Bacillota</taxon>
        <taxon>Clostridia</taxon>
        <taxon>Lachnospirales</taxon>
        <taxon>Lachnospiraceae</taxon>
        <taxon>Dorea</taxon>
    </lineage>
</organism>
<dbReference type="InterPro" id="IPR041854">
    <property type="entry name" value="BFD-like_2Fe2S-bd_dom_sf"/>
</dbReference>
<dbReference type="InterPro" id="IPR006076">
    <property type="entry name" value="FAD-dep_OxRdtase"/>
</dbReference>
<dbReference type="Gene3D" id="1.10.10.1100">
    <property type="entry name" value="BFD-like [2Fe-2S]-binding domain"/>
    <property type="match status" value="1"/>
</dbReference>
<dbReference type="EMBL" id="QRUK01000023">
    <property type="protein sequence ID" value="RGR57612.1"/>
    <property type="molecule type" value="Genomic_DNA"/>
</dbReference>
<dbReference type="PANTHER" id="PTHR42720">
    <property type="entry name" value="GLYCEROL-3-PHOSPHATE DEHYDROGENASE"/>
    <property type="match status" value="1"/>
</dbReference>
<dbReference type="Pfam" id="PF01266">
    <property type="entry name" value="DAO"/>
    <property type="match status" value="1"/>
</dbReference>
<dbReference type="SUPFAM" id="SSF51905">
    <property type="entry name" value="FAD/NAD(P)-binding domain"/>
    <property type="match status" value="1"/>
</dbReference>